<feature type="transmembrane region" description="Helical" evidence="1">
    <location>
        <begin position="156"/>
        <end position="173"/>
    </location>
</feature>
<evidence type="ECO:0000313" key="3">
    <source>
        <dbReference type="Proteomes" id="UP000011704"/>
    </source>
</evidence>
<feature type="transmembrane region" description="Helical" evidence="1">
    <location>
        <begin position="27"/>
        <end position="49"/>
    </location>
</feature>
<sequence length="522" mass="60252">MAHRANRDGLPIENPNRNTPTMDYSRFYRPLVQVLVYAYALNAFTFVYADPDLFGHITYGGEIWNSGQIPLTDPYAYTSQGPWINHEWLMEVVFYLLYDAWGSSGLLMFRLVLGLSIIHLLTDLYFSRSNNLLAYALHFILLTHVLAFGFAMRPQLATYFFLPALLYLVYDFFDGNRSALILIPPVFVLWVNCHGGVVAGLGIFSMIVAVETIRNAFTGGSNWKYLLAAWVGSCLAMLVNPYGIDLLTFFLKTIPQARDVTEWYGLNLFDASHLHFKIMVLLFAATLLFPVPKRWWEVAIILFGIYFGIKHVRHTVLTGLLMTPYLPLQLAAIMGRFRSRTSFSPALPRLAHALMAVIIIAFAAFQVNVQAFKLKRTGFELKVDPGYFPIHAVRFLKENRIHGNILVPTNWGQYVIFHLPHSKVSSDGRYWTVYEPKLVRQNMVFHKGWQGWQYFLKFYPHEIILTGKENRELEKTPGWVKIFEGPRARVFARTSRPWHPAYFKHRNQLLKYNPDPIPLRFP</sequence>
<keyword evidence="1" id="KW-1133">Transmembrane helix</keyword>
<evidence type="ECO:0000313" key="2">
    <source>
        <dbReference type="EMBL" id="CCQ90226.1"/>
    </source>
</evidence>
<gene>
    <name evidence="2" type="ORF">NITGR_260031</name>
</gene>
<dbReference type="STRING" id="1266370.NITGR_260031"/>
<keyword evidence="1" id="KW-0812">Transmembrane</keyword>
<accession>M1YIC7</accession>
<feature type="transmembrane region" description="Helical" evidence="1">
    <location>
        <begin position="132"/>
        <end position="150"/>
    </location>
</feature>
<name>M1YIC7_NITG3</name>
<feature type="transmembrane region" description="Helical" evidence="1">
    <location>
        <begin position="294"/>
        <end position="309"/>
    </location>
</feature>
<dbReference type="OrthoDB" id="9786218at2"/>
<dbReference type="HOGENOM" id="CLU_033063_0_0_0"/>
<feature type="transmembrane region" description="Helical" evidence="1">
    <location>
        <begin position="316"/>
        <end position="337"/>
    </location>
</feature>
<dbReference type="AlphaFoldDB" id="M1YIC7"/>
<feature type="transmembrane region" description="Helical" evidence="1">
    <location>
        <begin position="263"/>
        <end position="288"/>
    </location>
</feature>
<protein>
    <recommendedName>
        <fullName evidence="4">Glycosyltransferase RgtA/B/C/D-like domain-containing protein</fullName>
    </recommendedName>
</protein>
<feature type="transmembrane region" description="Helical" evidence="1">
    <location>
        <begin position="227"/>
        <end position="251"/>
    </location>
</feature>
<dbReference type="InParanoid" id="M1YIC7"/>
<organism evidence="2 3">
    <name type="scientific">Nitrospina gracilis (strain 3/211)</name>
    <dbReference type="NCBI Taxonomy" id="1266370"/>
    <lineage>
        <taxon>Bacteria</taxon>
        <taxon>Pseudomonadati</taxon>
        <taxon>Nitrospinota/Tectimicrobiota group</taxon>
        <taxon>Nitrospinota</taxon>
        <taxon>Nitrospinia</taxon>
        <taxon>Nitrospinales</taxon>
        <taxon>Nitrospinaceae</taxon>
        <taxon>Nitrospina</taxon>
    </lineage>
</organism>
<feature type="transmembrane region" description="Helical" evidence="1">
    <location>
        <begin position="100"/>
        <end position="120"/>
    </location>
</feature>
<reference evidence="2 3" key="1">
    <citation type="journal article" date="2013" name="Front. Microbiol.">
        <title>The genome of Nitrospina gracilis illuminates the metabolism and evolution of the major marine nitrite oxidizer.</title>
        <authorList>
            <person name="Luecker S."/>
            <person name="Nowka B."/>
            <person name="Rattei T."/>
            <person name="Spieck E."/>
            <person name="and Daims H."/>
        </authorList>
    </citation>
    <scope>NUCLEOTIDE SEQUENCE [LARGE SCALE GENOMIC DNA]</scope>
    <source>
        <strain evidence="2 3">3/211</strain>
    </source>
</reference>
<dbReference type="EMBL" id="CAQJ01000029">
    <property type="protein sequence ID" value="CCQ90226.1"/>
    <property type="molecule type" value="Genomic_DNA"/>
</dbReference>
<dbReference type="Proteomes" id="UP000011704">
    <property type="component" value="Unassembled WGS sequence"/>
</dbReference>
<keyword evidence="1" id="KW-0472">Membrane</keyword>
<evidence type="ECO:0008006" key="4">
    <source>
        <dbReference type="Google" id="ProtNLM"/>
    </source>
</evidence>
<feature type="transmembrane region" description="Helical" evidence="1">
    <location>
        <begin position="180"/>
        <end position="207"/>
    </location>
</feature>
<evidence type="ECO:0000256" key="1">
    <source>
        <dbReference type="SAM" id="Phobius"/>
    </source>
</evidence>
<comment type="caution">
    <text evidence="2">The sequence shown here is derived from an EMBL/GenBank/DDBJ whole genome shotgun (WGS) entry which is preliminary data.</text>
</comment>
<feature type="transmembrane region" description="Helical" evidence="1">
    <location>
        <begin position="349"/>
        <end position="369"/>
    </location>
</feature>
<proteinExistence type="predicted"/>
<keyword evidence="3" id="KW-1185">Reference proteome</keyword>